<feature type="transmembrane region" description="Helical" evidence="7">
    <location>
        <begin position="35"/>
        <end position="54"/>
    </location>
</feature>
<reference evidence="9" key="1">
    <citation type="journal article" date="2019" name="Int. J. Syst. Evol. Microbiol.">
        <title>The Global Catalogue of Microorganisms (GCM) 10K type strain sequencing project: providing services to taxonomists for standard genome sequencing and annotation.</title>
        <authorList>
            <consortium name="The Broad Institute Genomics Platform"/>
            <consortium name="The Broad Institute Genome Sequencing Center for Infectious Disease"/>
            <person name="Wu L."/>
            <person name="Ma J."/>
        </authorList>
    </citation>
    <scope>NUCLEOTIDE SEQUENCE [LARGE SCALE GENOMIC DNA]</scope>
    <source>
        <strain evidence="9">JCM 17808</strain>
    </source>
</reference>
<keyword evidence="3" id="KW-1003">Cell membrane</keyword>
<accession>A0ABP8J192</accession>
<comment type="similarity">
    <text evidence="2">Belongs to the CPA3 antiporters (TC 2.A.63) subunit E family.</text>
</comment>
<evidence type="ECO:0000256" key="5">
    <source>
        <dbReference type="ARBA" id="ARBA00022989"/>
    </source>
</evidence>
<gene>
    <name evidence="8" type="ORF">GCM10023167_02430</name>
</gene>
<keyword evidence="5 7" id="KW-1133">Transmembrane helix</keyword>
<dbReference type="PANTHER" id="PTHR34584:SF1">
    <property type="entry name" value="NA(+)_H(+) ANTIPORTER SUBUNIT E1"/>
    <property type="match status" value="1"/>
</dbReference>
<organism evidence="8 9">
    <name type="scientific">Brevibacterium pityocampae</name>
    <dbReference type="NCBI Taxonomy" id="506594"/>
    <lineage>
        <taxon>Bacteria</taxon>
        <taxon>Bacillati</taxon>
        <taxon>Actinomycetota</taxon>
        <taxon>Actinomycetes</taxon>
        <taxon>Micrococcales</taxon>
        <taxon>Brevibacteriaceae</taxon>
        <taxon>Brevibacterium</taxon>
    </lineage>
</organism>
<keyword evidence="4 7" id="KW-0812">Transmembrane</keyword>
<dbReference type="EMBL" id="BAABGL010000002">
    <property type="protein sequence ID" value="GAA4383166.1"/>
    <property type="molecule type" value="Genomic_DNA"/>
</dbReference>
<dbReference type="Proteomes" id="UP001500642">
    <property type="component" value="Unassembled WGS sequence"/>
</dbReference>
<evidence type="ECO:0000256" key="3">
    <source>
        <dbReference type="ARBA" id="ARBA00022475"/>
    </source>
</evidence>
<name>A0ABP8J192_9MICO</name>
<comment type="caution">
    <text evidence="8">The sequence shown here is derived from an EMBL/GenBank/DDBJ whole genome shotgun (WGS) entry which is preliminary data.</text>
</comment>
<dbReference type="Pfam" id="PF01899">
    <property type="entry name" value="MNHE"/>
    <property type="match status" value="1"/>
</dbReference>
<evidence type="ECO:0000256" key="4">
    <source>
        <dbReference type="ARBA" id="ARBA00022692"/>
    </source>
</evidence>
<evidence type="ECO:0000256" key="6">
    <source>
        <dbReference type="ARBA" id="ARBA00023136"/>
    </source>
</evidence>
<evidence type="ECO:0000313" key="8">
    <source>
        <dbReference type="EMBL" id="GAA4383166.1"/>
    </source>
</evidence>
<dbReference type="NCBIfam" id="NF006521">
    <property type="entry name" value="PRK08965.1-5"/>
    <property type="match status" value="1"/>
</dbReference>
<evidence type="ECO:0000256" key="7">
    <source>
        <dbReference type="SAM" id="Phobius"/>
    </source>
</evidence>
<evidence type="ECO:0000256" key="2">
    <source>
        <dbReference type="ARBA" id="ARBA00006228"/>
    </source>
</evidence>
<evidence type="ECO:0008006" key="10">
    <source>
        <dbReference type="Google" id="ProtNLM"/>
    </source>
</evidence>
<dbReference type="RefSeq" id="WP_345029206.1">
    <property type="nucleotide sequence ID" value="NZ_BAABGL010000002.1"/>
</dbReference>
<dbReference type="PANTHER" id="PTHR34584">
    <property type="entry name" value="NA(+)/H(+) ANTIPORTER SUBUNIT E1"/>
    <property type="match status" value="1"/>
</dbReference>
<protein>
    <recommendedName>
        <fullName evidence="10">Na+/H+ antiporter subunit E</fullName>
    </recommendedName>
</protein>
<dbReference type="InterPro" id="IPR002758">
    <property type="entry name" value="Cation_antiport_E"/>
</dbReference>
<feature type="transmembrane region" description="Helical" evidence="7">
    <location>
        <begin position="12"/>
        <end position="29"/>
    </location>
</feature>
<evidence type="ECO:0000313" key="9">
    <source>
        <dbReference type="Proteomes" id="UP001500642"/>
    </source>
</evidence>
<keyword evidence="9" id="KW-1185">Reference proteome</keyword>
<evidence type="ECO:0000256" key="1">
    <source>
        <dbReference type="ARBA" id="ARBA00004651"/>
    </source>
</evidence>
<feature type="transmembrane region" description="Helical" evidence="7">
    <location>
        <begin position="66"/>
        <end position="88"/>
    </location>
</feature>
<proteinExistence type="inferred from homology"/>
<keyword evidence="6 7" id="KW-0472">Membrane</keyword>
<comment type="subcellular location">
    <subcellularLocation>
        <location evidence="1">Cell membrane</location>
        <topology evidence="1">Multi-pass membrane protein</topology>
    </subcellularLocation>
</comment>
<sequence>MTTKRSKARRSILQQALLVLVLCALWIMLWDQFTVLNIVTGLVLGILVTRWFYLPPVELSGRFNPFYAVQFILWFTASMIIASVHVSWSAVRRRGVRAGSVIELDLHTRSDLLITAVSVVLGLIPGSICIEVDRPHSVIYVHVLDCSTEEAIEKAREQIYRIEHLLIASFGSAHDLTALNEWRVENGRKPVLAQRTIRPAGKEADR</sequence>